<evidence type="ECO:0000313" key="2">
    <source>
        <dbReference type="Proteomes" id="UP000053469"/>
    </source>
</evidence>
<organism evidence="1 2">
    <name type="scientific">candidate division WS6 bacterium 36_33</name>
    <dbReference type="NCBI Taxonomy" id="1641388"/>
    <lineage>
        <taxon>Bacteria</taxon>
        <taxon>Candidatus Dojkabacteria</taxon>
    </lineage>
</organism>
<accession>A0A101GZR6</accession>
<protein>
    <submittedName>
        <fullName evidence="1">Uncharacterized protein</fullName>
    </submittedName>
</protein>
<evidence type="ECO:0000313" key="1">
    <source>
        <dbReference type="EMBL" id="KUK67095.1"/>
    </source>
</evidence>
<name>A0A101GZR6_9BACT</name>
<comment type="caution">
    <text evidence="1">The sequence shown here is derived from an EMBL/GenBank/DDBJ whole genome shotgun (WGS) entry which is preliminary data.</text>
</comment>
<dbReference type="Proteomes" id="UP000053469">
    <property type="component" value="Unassembled WGS sequence"/>
</dbReference>
<proteinExistence type="predicted"/>
<reference evidence="2" key="1">
    <citation type="journal article" date="2015" name="MBio">
        <title>Genome-Resolved Metagenomic Analysis Reveals Roles for Candidate Phyla and Other Microbial Community Members in Biogeochemical Transformations in Oil Reservoirs.</title>
        <authorList>
            <person name="Hu P."/>
            <person name="Tom L."/>
            <person name="Singh A."/>
            <person name="Thomas B.C."/>
            <person name="Baker B.J."/>
            <person name="Piceno Y.M."/>
            <person name="Andersen G.L."/>
            <person name="Banfield J.F."/>
        </authorList>
    </citation>
    <scope>NUCLEOTIDE SEQUENCE [LARGE SCALE GENOMIC DNA]</scope>
</reference>
<gene>
    <name evidence="1" type="ORF">XD87_0337</name>
</gene>
<sequence>MEQMEARIESKEGFSKIGEKTFLLGSVRNATEETKLKFERFVYNLENRDNPIRVHLPNRDTVQTNTGLQICTQNEAAIADPDAPVIVIFYDETSQGSHFDIGATLANGKEVFVAEYISEEGWFADLLREWEENGLPAEKDPEDIIVDDNMVFLIADVDENTPQKEISRIQNYVDRLEENGLKVYWPYMYGPKDATKLEEALEYRKVMRMAGSVQVFYTPTNKTFFFLGLGFGCKKPLTVVRNVEYGPGKSYPRMIDEWQEATRI</sequence>
<dbReference type="AlphaFoldDB" id="A0A101GZR6"/>
<dbReference type="EMBL" id="LGGI01000041">
    <property type="protein sequence ID" value="KUK67095.1"/>
    <property type="molecule type" value="Genomic_DNA"/>
</dbReference>